<dbReference type="InterPro" id="IPR006464">
    <property type="entry name" value="AcTrfase_RimI/Ard1"/>
</dbReference>
<dbReference type="InterPro" id="IPR000182">
    <property type="entry name" value="GNAT_dom"/>
</dbReference>
<dbReference type="Pfam" id="PF00583">
    <property type="entry name" value="Acetyltransf_1"/>
    <property type="match status" value="1"/>
</dbReference>
<evidence type="ECO:0000256" key="3">
    <source>
        <dbReference type="ARBA" id="ARBA00022679"/>
    </source>
</evidence>
<dbReference type="PANTHER" id="PTHR43420">
    <property type="entry name" value="ACETYLTRANSFERASE"/>
    <property type="match status" value="1"/>
</dbReference>
<gene>
    <name evidence="5 8" type="primary">rimI</name>
    <name evidence="8" type="ORF">ABVT11_16260</name>
</gene>
<comment type="catalytic activity">
    <reaction evidence="5 6">
        <text>N-terminal L-alanyl-[ribosomal protein bS18] + acetyl-CoA = N-terminal N(alpha)-acetyl-L-alanyl-[ribosomal protein bS18] + CoA + H(+)</text>
        <dbReference type="Rhea" id="RHEA:43756"/>
        <dbReference type="Rhea" id="RHEA-COMP:10676"/>
        <dbReference type="Rhea" id="RHEA-COMP:10677"/>
        <dbReference type="ChEBI" id="CHEBI:15378"/>
        <dbReference type="ChEBI" id="CHEBI:57287"/>
        <dbReference type="ChEBI" id="CHEBI:57288"/>
        <dbReference type="ChEBI" id="CHEBI:64718"/>
        <dbReference type="ChEBI" id="CHEBI:83683"/>
        <dbReference type="EC" id="2.3.1.266"/>
    </reaction>
</comment>
<dbReference type="InterPro" id="IPR043690">
    <property type="entry name" value="RimI"/>
</dbReference>
<dbReference type="InterPro" id="IPR016181">
    <property type="entry name" value="Acyl_CoA_acyltransferase"/>
</dbReference>
<name>A0ABV2CUC8_9RHOO</name>
<keyword evidence="3 5" id="KW-0808">Transferase</keyword>
<dbReference type="PROSITE" id="PS51186">
    <property type="entry name" value="GNAT"/>
    <property type="match status" value="1"/>
</dbReference>
<evidence type="ECO:0000256" key="1">
    <source>
        <dbReference type="ARBA" id="ARBA00005395"/>
    </source>
</evidence>
<sequence>MSEEFLPMLESDLDEVVICEQAAARSPWSRGNFADALAAGNSGWILRSGGVLVAQAVFMSVLDEAHLLILSVLPECQGRGHGRRMLEWIWSRARLAGAHSIFLEVRASNARAIALYESLGFALIGRRKAYYATEDHGREDALVMSAVL</sequence>
<keyword evidence="2 5" id="KW-0963">Cytoplasm</keyword>
<evidence type="ECO:0000256" key="5">
    <source>
        <dbReference type="HAMAP-Rule" id="MF_02210"/>
    </source>
</evidence>
<comment type="function">
    <text evidence="5 6">Acetylates the N-terminal alanine of ribosomal protein bS18.</text>
</comment>
<dbReference type="GO" id="GO:0008999">
    <property type="term" value="F:protein-N-terminal-alanine acetyltransferase activity"/>
    <property type="evidence" value="ECO:0007669"/>
    <property type="project" value="UniProtKB-EC"/>
</dbReference>
<evidence type="ECO:0000256" key="4">
    <source>
        <dbReference type="ARBA" id="ARBA00023315"/>
    </source>
</evidence>
<dbReference type="Proteomes" id="UP001548590">
    <property type="component" value="Unassembled WGS sequence"/>
</dbReference>
<evidence type="ECO:0000313" key="8">
    <source>
        <dbReference type="EMBL" id="MET1491393.1"/>
    </source>
</evidence>
<feature type="binding site" evidence="5">
    <location>
        <position position="109"/>
    </location>
    <ligand>
        <name>acetyl-CoA</name>
        <dbReference type="ChEBI" id="CHEBI:57288"/>
    </ligand>
</feature>
<proteinExistence type="inferred from homology"/>
<comment type="caution">
    <text evidence="5">Lacks conserved residue(s) required for the propagation of feature annotation.</text>
</comment>
<comment type="caution">
    <text evidence="8">The sequence shown here is derived from an EMBL/GenBank/DDBJ whole genome shotgun (WGS) entry which is preliminary data.</text>
</comment>
<keyword evidence="8" id="KW-0687">Ribonucleoprotein</keyword>
<evidence type="ECO:0000256" key="2">
    <source>
        <dbReference type="ARBA" id="ARBA00022490"/>
    </source>
</evidence>
<evidence type="ECO:0000256" key="6">
    <source>
        <dbReference type="RuleBase" id="RU363094"/>
    </source>
</evidence>
<keyword evidence="9" id="KW-1185">Reference proteome</keyword>
<dbReference type="EC" id="2.3.1.266" evidence="5 6"/>
<dbReference type="NCBIfam" id="TIGR01575">
    <property type="entry name" value="rimI"/>
    <property type="match status" value="1"/>
</dbReference>
<comment type="similarity">
    <text evidence="1 5 6">Belongs to the acetyltransferase family. RimI subfamily.</text>
</comment>
<dbReference type="PANTHER" id="PTHR43420:SF12">
    <property type="entry name" value="N-ACETYLTRANSFERASE DOMAIN-CONTAINING PROTEIN"/>
    <property type="match status" value="1"/>
</dbReference>
<evidence type="ECO:0000259" key="7">
    <source>
        <dbReference type="PROSITE" id="PS51186"/>
    </source>
</evidence>
<comment type="subcellular location">
    <subcellularLocation>
        <location evidence="5 6">Cytoplasm</location>
    </subcellularLocation>
</comment>
<accession>A0ABV2CUC8</accession>
<keyword evidence="4 5" id="KW-0012">Acyltransferase</keyword>
<evidence type="ECO:0000313" key="9">
    <source>
        <dbReference type="Proteomes" id="UP001548590"/>
    </source>
</evidence>
<dbReference type="GO" id="GO:0005840">
    <property type="term" value="C:ribosome"/>
    <property type="evidence" value="ECO:0007669"/>
    <property type="project" value="UniProtKB-KW"/>
</dbReference>
<feature type="domain" description="N-acetyltransferase" evidence="7">
    <location>
        <begin position="3"/>
        <end position="148"/>
    </location>
</feature>
<feature type="active site" description="Proton donor" evidence="5">
    <location>
        <position position="116"/>
    </location>
</feature>
<organism evidence="8 9">
    <name type="scientific">Uliginosibacterium paludis</name>
    <dbReference type="NCBI Taxonomy" id="1615952"/>
    <lineage>
        <taxon>Bacteria</taxon>
        <taxon>Pseudomonadati</taxon>
        <taxon>Pseudomonadota</taxon>
        <taxon>Betaproteobacteria</taxon>
        <taxon>Rhodocyclales</taxon>
        <taxon>Zoogloeaceae</taxon>
        <taxon>Uliginosibacterium</taxon>
    </lineage>
</organism>
<dbReference type="CDD" id="cd04301">
    <property type="entry name" value="NAT_SF"/>
    <property type="match status" value="1"/>
</dbReference>
<reference evidence="8 9" key="1">
    <citation type="submission" date="2024-07" db="EMBL/GenBank/DDBJ databases">
        <title>Uliginosibacterium paludis KCTC:42655.</title>
        <authorList>
            <person name="Kim M.K."/>
        </authorList>
    </citation>
    <scope>NUCLEOTIDE SEQUENCE [LARGE SCALE GENOMIC DNA]</scope>
    <source>
        <strain evidence="8 9">KCTC 42655</strain>
    </source>
</reference>
<keyword evidence="8" id="KW-0689">Ribosomal protein</keyword>
<dbReference type="InterPro" id="IPR050680">
    <property type="entry name" value="YpeA/RimI_acetyltransf"/>
</dbReference>
<dbReference type="SUPFAM" id="SSF55729">
    <property type="entry name" value="Acyl-CoA N-acyltransferases (Nat)"/>
    <property type="match status" value="1"/>
</dbReference>
<protein>
    <recommendedName>
        <fullName evidence="5 6">[Ribosomal protein bS18]-alanine N-acetyltransferase</fullName>
        <ecNumber evidence="5 6">2.3.1.266</ecNumber>
    </recommendedName>
</protein>
<dbReference type="Gene3D" id="3.40.630.30">
    <property type="match status" value="1"/>
</dbReference>
<dbReference type="HAMAP" id="MF_02210">
    <property type="entry name" value="RimI"/>
    <property type="match status" value="1"/>
</dbReference>
<dbReference type="RefSeq" id="WP_345929253.1">
    <property type="nucleotide sequence ID" value="NZ_JBDIVF010000009.1"/>
</dbReference>
<dbReference type="EMBL" id="JBEWLZ010000011">
    <property type="protein sequence ID" value="MET1491393.1"/>
    <property type="molecule type" value="Genomic_DNA"/>
</dbReference>
<feature type="active site" description="Proton acceptor" evidence="5">
    <location>
        <position position="104"/>
    </location>
</feature>